<dbReference type="InterPro" id="IPR046341">
    <property type="entry name" value="SET_dom_sf"/>
</dbReference>
<dbReference type="Gene3D" id="2.170.270.10">
    <property type="entry name" value="SET domain"/>
    <property type="match status" value="1"/>
</dbReference>
<dbReference type="OrthoDB" id="265717at2759"/>
<evidence type="ECO:0000259" key="1">
    <source>
        <dbReference type="PROSITE" id="PS50280"/>
    </source>
</evidence>
<comment type="caution">
    <text evidence="2">The sequence shown here is derived from an EMBL/GenBank/DDBJ whole genome shotgun (WGS) entry which is preliminary data.</text>
</comment>
<name>A0A7C8M4V6_9PLEO</name>
<dbReference type="InterPro" id="IPR001214">
    <property type="entry name" value="SET_dom"/>
</dbReference>
<sequence>MSVRYVFFAVACTAGAPEAYMIGSSPGKGLGVFATQALEPGDIIMRDRPVIRITPPPFHDGIGYSLNEVGVLLRREFELLAEDARADILSLTAHMTAAEKEAIDQLVPIFRSNAYNTDQAISLFPKVARINHSCRPNVGYAWSERLDKQVVTALRPIDQGEEIFVSYIPLLHSREDRQKRLDQYGFKCTCEVCAQDTAGLQASDQRRKDISKAFSDFEPQLTLSVPQSKAAKKKAHNNAKASIQLAELVQEEGLADYYVTAYRVVAILHARIEDWKEATLWGHRSYKLSKMVDPQSDMTKELVAMTNEFISRWNDDVRNRSRKTS</sequence>
<evidence type="ECO:0000313" key="3">
    <source>
        <dbReference type="Proteomes" id="UP000481861"/>
    </source>
</evidence>
<dbReference type="PANTHER" id="PTHR47332:SF4">
    <property type="entry name" value="SET DOMAIN-CONTAINING PROTEIN 5"/>
    <property type="match status" value="1"/>
</dbReference>
<keyword evidence="3" id="KW-1185">Reference proteome</keyword>
<gene>
    <name evidence="2" type="ORF">BDV95DRAFT_629145</name>
</gene>
<evidence type="ECO:0000313" key="2">
    <source>
        <dbReference type="EMBL" id="KAF2870480.1"/>
    </source>
</evidence>
<dbReference type="SMART" id="SM00317">
    <property type="entry name" value="SET"/>
    <property type="match status" value="1"/>
</dbReference>
<organism evidence="2 3">
    <name type="scientific">Massariosphaeria phaeospora</name>
    <dbReference type="NCBI Taxonomy" id="100035"/>
    <lineage>
        <taxon>Eukaryota</taxon>
        <taxon>Fungi</taxon>
        <taxon>Dikarya</taxon>
        <taxon>Ascomycota</taxon>
        <taxon>Pezizomycotina</taxon>
        <taxon>Dothideomycetes</taxon>
        <taxon>Pleosporomycetidae</taxon>
        <taxon>Pleosporales</taxon>
        <taxon>Pleosporales incertae sedis</taxon>
        <taxon>Massariosphaeria</taxon>
    </lineage>
</organism>
<dbReference type="EMBL" id="JAADJZ010000013">
    <property type="protein sequence ID" value="KAF2870480.1"/>
    <property type="molecule type" value="Genomic_DNA"/>
</dbReference>
<dbReference type="InterPro" id="IPR011990">
    <property type="entry name" value="TPR-like_helical_dom_sf"/>
</dbReference>
<protein>
    <recommendedName>
        <fullName evidence="1">SET domain-containing protein</fullName>
    </recommendedName>
</protein>
<reference evidence="2 3" key="1">
    <citation type="submission" date="2020-01" db="EMBL/GenBank/DDBJ databases">
        <authorList>
            <consortium name="DOE Joint Genome Institute"/>
            <person name="Haridas S."/>
            <person name="Albert R."/>
            <person name="Binder M."/>
            <person name="Bloem J."/>
            <person name="Labutti K."/>
            <person name="Salamov A."/>
            <person name="Andreopoulos B."/>
            <person name="Baker S.E."/>
            <person name="Barry K."/>
            <person name="Bills G."/>
            <person name="Bluhm B.H."/>
            <person name="Cannon C."/>
            <person name="Castanera R."/>
            <person name="Culley D.E."/>
            <person name="Daum C."/>
            <person name="Ezra D."/>
            <person name="Gonzalez J.B."/>
            <person name="Henrissat B."/>
            <person name="Kuo A."/>
            <person name="Liang C."/>
            <person name="Lipzen A."/>
            <person name="Lutzoni F."/>
            <person name="Magnuson J."/>
            <person name="Mondo S."/>
            <person name="Nolan M."/>
            <person name="Ohm R."/>
            <person name="Pangilinan J."/>
            <person name="Park H.-J.H."/>
            <person name="Ramirez L."/>
            <person name="Alfaro M."/>
            <person name="Sun H."/>
            <person name="Tritt A."/>
            <person name="Yoshinaga Y."/>
            <person name="Zwiers L.-H.L."/>
            <person name="Turgeon B.G."/>
            <person name="Goodwin S.B."/>
            <person name="Spatafora J.W."/>
            <person name="Crous P.W."/>
            <person name="Grigoriev I.V."/>
        </authorList>
    </citation>
    <scope>NUCLEOTIDE SEQUENCE [LARGE SCALE GENOMIC DNA]</scope>
    <source>
        <strain evidence="2 3">CBS 611.86</strain>
    </source>
</reference>
<dbReference type="AlphaFoldDB" id="A0A7C8M4V6"/>
<dbReference type="InterPro" id="IPR053185">
    <property type="entry name" value="SET_domain_protein"/>
</dbReference>
<feature type="domain" description="SET" evidence="1">
    <location>
        <begin position="18"/>
        <end position="168"/>
    </location>
</feature>
<dbReference type="PANTHER" id="PTHR47332">
    <property type="entry name" value="SET DOMAIN-CONTAINING PROTEIN 5"/>
    <property type="match status" value="1"/>
</dbReference>
<proteinExistence type="predicted"/>
<accession>A0A7C8M4V6</accession>
<dbReference type="CDD" id="cd20071">
    <property type="entry name" value="SET_SMYD"/>
    <property type="match status" value="1"/>
</dbReference>
<dbReference type="Gene3D" id="1.25.40.10">
    <property type="entry name" value="Tetratricopeptide repeat domain"/>
    <property type="match status" value="1"/>
</dbReference>
<dbReference type="Proteomes" id="UP000481861">
    <property type="component" value="Unassembled WGS sequence"/>
</dbReference>
<dbReference type="Pfam" id="PF00856">
    <property type="entry name" value="SET"/>
    <property type="match status" value="1"/>
</dbReference>
<dbReference type="SUPFAM" id="SSF82199">
    <property type="entry name" value="SET domain"/>
    <property type="match status" value="1"/>
</dbReference>
<dbReference type="PROSITE" id="PS50280">
    <property type="entry name" value="SET"/>
    <property type="match status" value="1"/>
</dbReference>